<feature type="compositionally biased region" description="Polar residues" evidence="1">
    <location>
        <begin position="1"/>
        <end position="20"/>
    </location>
</feature>
<organism evidence="2 3">
    <name type="scientific">Oculimacula yallundae</name>
    <dbReference type="NCBI Taxonomy" id="86028"/>
    <lineage>
        <taxon>Eukaryota</taxon>
        <taxon>Fungi</taxon>
        <taxon>Dikarya</taxon>
        <taxon>Ascomycota</taxon>
        <taxon>Pezizomycotina</taxon>
        <taxon>Leotiomycetes</taxon>
        <taxon>Helotiales</taxon>
        <taxon>Ploettnerulaceae</taxon>
        <taxon>Oculimacula</taxon>
    </lineage>
</organism>
<dbReference type="EMBL" id="JAZHXI010000004">
    <property type="protein sequence ID" value="KAL2072554.1"/>
    <property type="molecule type" value="Genomic_DNA"/>
</dbReference>
<evidence type="ECO:0000256" key="1">
    <source>
        <dbReference type="SAM" id="MobiDB-lite"/>
    </source>
</evidence>
<feature type="region of interest" description="Disordered" evidence="1">
    <location>
        <begin position="1"/>
        <end position="67"/>
    </location>
</feature>
<proteinExistence type="predicted"/>
<accession>A0ABR4CRR5</accession>
<feature type="compositionally biased region" description="Polar residues" evidence="1">
    <location>
        <begin position="50"/>
        <end position="62"/>
    </location>
</feature>
<protein>
    <submittedName>
        <fullName evidence="2">Uncharacterized protein</fullName>
    </submittedName>
</protein>
<name>A0ABR4CRR5_9HELO</name>
<comment type="caution">
    <text evidence="2">The sequence shown here is derived from an EMBL/GenBank/DDBJ whole genome shotgun (WGS) entry which is preliminary data.</text>
</comment>
<sequence length="82" mass="9179">MFTSSIYTSDNLAQSGQQVAKNCKARDSKHDNEPASAEVLIQRMSKKQTVKSTSHIKSTRPSPTCPQPIITLIRHEILEKKI</sequence>
<evidence type="ECO:0000313" key="2">
    <source>
        <dbReference type="EMBL" id="KAL2072554.1"/>
    </source>
</evidence>
<keyword evidence="3" id="KW-1185">Reference proteome</keyword>
<gene>
    <name evidence="2" type="ORF">VTL71DRAFT_11897</name>
</gene>
<dbReference type="Proteomes" id="UP001595075">
    <property type="component" value="Unassembled WGS sequence"/>
</dbReference>
<feature type="compositionally biased region" description="Basic and acidic residues" evidence="1">
    <location>
        <begin position="24"/>
        <end position="33"/>
    </location>
</feature>
<reference evidence="2 3" key="1">
    <citation type="journal article" date="2024" name="Commun. Biol.">
        <title>Comparative genomic analysis of thermophilic fungi reveals convergent evolutionary adaptations and gene losses.</title>
        <authorList>
            <person name="Steindorff A.S."/>
            <person name="Aguilar-Pontes M.V."/>
            <person name="Robinson A.J."/>
            <person name="Andreopoulos B."/>
            <person name="LaButti K."/>
            <person name="Kuo A."/>
            <person name="Mondo S."/>
            <person name="Riley R."/>
            <person name="Otillar R."/>
            <person name="Haridas S."/>
            <person name="Lipzen A."/>
            <person name="Grimwood J."/>
            <person name="Schmutz J."/>
            <person name="Clum A."/>
            <person name="Reid I.D."/>
            <person name="Moisan M.C."/>
            <person name="Butler G."/>
            <person name="Nguyen T.T.M."/>
            <person name="Dewar K."/>
            <person name="Conant G."/>
            <person name="Drula E."/>
            <person name="Henrissat B."/>
            <person name="Hansel C."/>
            <person name="Singer S."/>
            <person name="Hutchinson M.I."/>
            <person name="de Vries R.P."/>
            <person name="Natvig D.O."/>
            <person name="Powell A.J."/>
            <person name="Tsang A."/>
            <person name="Grigoriev I.V."/>
        </authorList>
    </citation>
    <scope>NUCLEOTIDE SEQUENCE [LARGE SCALE GENOMIC DNA]</scope>
    <source>
        <strain evidence="2 3">CBS 494.80</strain>
    </source>
</reference>
<evidence type="ECO:0000313" key="3">
    <source>
        <dbReference type="Proteomes" id="UP001595075"/>
    </source>
</evidence>